<keyword evidence="3" id="KW-1185">Reference proteome</keyword>
<reference evidence="2 3" key="1">
    <citation type="submission" date="2024-02" db="EMBL/GenBank/DDBJ databases">
        <authorList>
            <person name="Chen Y."/>
            <person name="Shah S."/>
            <person name="Dougan E. K."/>
            <person name="Thang M."/>
            <person name="Chan C."/>
        </authorList>
    </citation>
    <scope>NUCLEOTIDE SEQUENCE [LARGE SCALE GENOMIC DNA]</scope>
</reference>
<dbReference type="Proteomes" id="UP001642464">
    <property type="component" value="Unassembled WGS sequence"/>
</dbReference>
<evidence type="ECO:0000256" key="1">
    <source>
        <dbReference type="SAM" id="MobiDB-lite"/>
    </source>
</evidence>
<sequence length="52" mass="5296">LVAVGGLLGSRRSSGCSRATVEPGHMSSSWTSSGARQWLRGSRRCFGGGSAA</sequence>
<evidence type="ECO:0000313" key="2">
    <source>
        <dbReference type="EMBL" id="CAK9037344.1"/>
    </source>
</evidence>
<dbReference type="EMBL" id="CAXAMM010015850">
    <property type="protein sequence ID" value="CAK9037344.1"/>
    <property type="molecule type" value="Genomic_DNA"/>
</dbReference>
<comment type="caution">
    <text evidence="2">The sequence shown here is derived from an EMBL/GenBank/DDBJ whole genome shotgun (WGS) entry which is preliminary data.</text>
</comment>
<name>A0ABP0LGW0_9DINO</name>
<feature type="non-terminal residue" evidence="2">
    <location>
        <position position="1"/>
    </location>
</feature>
<feature type="non-terminal residue" evidence="2">
    <location>
        <position position="52"/>
    </location>
</feature>
<gene>
    <name evidence="2" type="ORF">SCF082_LOCUS22105</name>
</gene>
<accession>A0ABP0LGW0</accession>
<protein>
    <submittedName>
        <fullName evidence="2">Uncharacterized protein</fullName>
    </submittedName>
</protein>
<feature type="compositionally biased region" description="Low complexity" evidence="1">
    <location>
        <begin position="9"/>
        <end position="18"/>
    </location>
</feature>
<evidence type="ECO:0000313" key="3">
    <source>
        <dbReference type="Proteomes" id="UP001642464"/>
    </source>
</evidence>
<feature type="compositionally biased region" description="Polar residues" evidence="1">
    <location>
        <begin position="26"/>
        <end position="35"/>
    </location>
</feature>
<organism evidence="2 3">
    <name type="scientific">Durusdinium trenchii</name>
    <dbReference type="NCBI Taxonomy" id="1381693"/>
    <lineage>
        <taxon>Eukaryota</taxon>
        <taxon>Sar</taxon>
        <taxon>Alveolata</taxon>
        <taxon>Dinophyceae</taxon>
        <taxon>Suessiales</taxon>
        <taxon>Symbiodiniaceae</taxon>
        <taxon>Durusdinium</taxon>
    </lineage>
</organism>
<feature type="region of interest" description="Disordered" evidence="1">
    <location>
        <begin position="1"/>
        <end position="36"/>
    </location>
</feature>
<proteinExistence type="predicted"/>